<dbReference type="Proteomes" id="UP000616151">
    <property type="component" value="Unassembled WGS sequence"/>
</dbReference>
<dbReference type="EMBL" id="JAENHL010000004">
    <property type="protein sequence ID" value="MBK1865398.1"/>
    <property type="molecule type" value="Genomic_DNA"/>
</dbReference>
<proteinExistence type="predicted"/>
<name>A0ACC5QYF3_9HYPH</name>
<protein>
    <submittedName>
        <fullName evidence="1">GNAT family N-acetyltransferase</fullName>
    </submittedName>
</protein>
<evidence type="ECO:0000313" key="1">
    <source>
        <dbReference type="EMBL" id="MBK1865398.1"/>
    </source>
</evidence>
<keyword evidence="2" id="KW-1185">Reference proteome</keyword>
<accession>A0ACC5QYF3</accession>
<evidence type="ECO:0000313" key="2">
    <source>
        <dbReference type="Proteomes" id="UP000616151"/>
    </source>
</evidence>
<organism evidence="1 2">
    <name type="scientific">Taklimakanibacter albus</name>
    <dbReference type="NCBI Taxonomy" id="2800327"/>
    <lineage>
        <taxon>Bacteria</taxon>
        <taxon>Pseudomonadati</taxon>
        <taxon>Pseudomonadota</taxon>
        <taxon>Alphaproteobacteria</taxon>
        <taxon>Hyphomicrobiales</taxon>
        <taxon>Aestuariivirgaceae</taxon>
        <taxon>Taklimakanibacter</taxon>
    </lineage>
</organism>
<comment type="caution">
    <text evidence="1">The sequence shown here is derived from an EMBL/GenBank/DDBJ whole genome shotgun (WGS) entry which is preliminary data.</text>
</comment>
<sequence length="161" mass="17678">MTIEVRSIKSGEGPALLAMTRALAESHGFLDKYTATAEDLERALFASDPIVGCLLAFCDGEPAGCAFWHRSFTTARGCEVMYLEDLSVLPAYQRRGIGLALLQRLAVEARDRGFPSIYWLSMGWNEKAQALYDKTGATCDEGMRFYRLADAALIRLAGAKS</sequence>
<reference evidence="1" key="1">
    <citation type="submission" date="2021-01" db="EMBL/GenBank/DDBJ databases">
        <authorList>
            <person name="Sun Q."/>
        </authorList>
    </citation>
    <scope>NUCLEOTIDE SEQUENCE</scope>
    <source>
        <strain evidence="1">YIM B02566</strain>
    </source>
</reference>
<gene>
    <name evidence="1" type="ORF">JHL16_03465</name>
</gene>